<dbReference type="EMBL" id="CP042187">
    <property type="protein sequence ID" value="QDS69314.1"/>
    <property type="molecule type" value="Genomic_DNA"/>
</dbReference>
<feature type="compositionally biased region" description="Basic and acidic residues" evidence="1">
    <location>
        <begin position="138"/>
        <end position="151"/>
    </location>
</feature>
<keyword evidence="3" id="KW-1185">Reference proteome</keyword>
<proteinExistence type="predicted"/>
<evidence type="ECO:0000313" key="2">
    <source>
        <dbReference type="EMBL" id="QDS69314.1"/>
    </source>
</evidence>
<dbReference type="AlphaFoldDB" id="A0A517L100"/>
<name>A0A517L100_9PEZI</name>
<protein>
    <submittedName>
        <fullName evidence="2">Uncharacterized protein</fullName>
    </submittedName>
</protein>
<feature type="region of interest" description="Disordered" evidence="1">
    <location>
        <begin position="126"/>
        <end position="264"/>
    </location>
</feature>
<feature type="compositionally biased region" description="Basic and acidic residues" evidence="1">
    <location>
        <begin position="452"/>
        <end position="463"/>
    </location>
</feature>
<gene>
    <name evidence="2" type="ORF">FKW77_003194</name>
</gene>
<evidence type="ECO:0000313" key="3">
    <source>
        <dbReference type="Proteomes" id="UP000316270"/>
    </source>
</evidence>
<organism evidence="2 3">
    <name type="scientific">Venturia effusa</name>
    <dbReference type="NCBI Taxonomy" id="50376"/>
    <lineage>
        <taxon>Eukaryota</taxon>
        <taxon>Fungi</taxon>
        <taxon>Dikarya</taxon>
        <taxon>Ascomycota</taxon>
        <taxon>Pezizomycotina</taxon>
        <taxon>Dothideomycetes</taxon>
        <taxon>Pleosporomycetidae</taxon>
        <taxon>Venturiales</taxon>
        <taxon>Venturiaceae</taxon>
        <taxon>Venturia</taxon>
    </lineage>
</organism>
<dbReference type="Proteomes" id="UP000316270">
    <property type="component" value="Chromosome 3"/>
</dbReference>
<feature type="compositionally biased region" description="Polar residues" evidence="1">
    <location>
        <begin position="126"/>
        <end position="136"/>
    </location>
</feature>
<reference evidence="2 3" key="1">
    <citation type="submission" date="2019-07" db="EMBL/GenBank/DDBJ databases">
        <title>Finished genome of Venturia effusa.</title>
        <authorList>
            <person name="Young C.A."/>
            <person name="Cox M.P."/>
            <person name="Ganley A.R.D."/>
            <person name="David W.J."/>
        </authorList>
    </citation>
    <scope>NUCLEOTIDE SEQUENCE [LARGE SCALE GENOMIC DNA]</scope>
    <source>
        <strain evidence="3">albino</strain>
    </source>
</reference>
<feature type="region of interest" description="Disordered" evidence="1">
    <location>
        <begin position="450"/>
        <end position="488"/>
    </location>
</feature>
<accession>A0A517L100</accession>
<dbReference type="OrthoDB" id="3929851at2759"/>
<evidence type="ECO:0000256" key="1">
    <source>
        <dbReference type="SAM" id="MobiDB-lite"/>
    </source>
</evidence>
<sequence length="569" mass="62817">MSHQPSNNRYQPLSLYTQSPIRLDYHRALPPLADHPVLELRRPANKDACFAVSALSPNMSKRFGGDWDAMTGRTSLLDRYLGQQAISPVAQELPRSFNEQAPRSPVTPAHANVPANSKALWALMSQTNSQKTSSGQKAAERASQKPTDDRASQAASAAQRRRRERGPPPPPPHPVALSSTRSRDDQGRRRSPPVTSSSTRAREDHERNSSLPAVPKSSPPREDFSGRVSPPNILSSIQTREEPVRRASPPGIPASTRPRNDREGRDTMVHRLEGFPIPRALSVIQDNPRPFTNMDSTVSLTSGLEQLGRESSFSRIDSWIGPPLTENMMSTRGRDAPRYPGLPPAPSAKLKSYVPKIKTVRFADIASSRGSSLMSPTFLDSERGHPSPSPTTFSPITPVAMTFEYPAIFESTPPLEQVPWDDDANELDAIENSPQDSILSVMTSKAIIESPARGRLDPRDAVHVSRPRARSLSPPRTPFPGESPLQPLPTTIYTPIDQSQASKRAAKDDFDLTYDVSEPIKDGVRLLDRTAIWVLSGRTKDTTERKQIISLSSVGNDREAILKSYFHRF</sequence>